<dbReference type="HOGENOM" id="CLU_2423761_0_0_11"/>
<dbReference type="KEGG" id="mkn:MKAN_00235"/>
<gene>
    <name evidence="2" type="ORF">MKAN_00235</name>
</gene>
<evidence type="ECO:0000313" key="3">
    <source>
        <dbReference type="Proteomes" id="UP000017786"/>
    </source>
</evidence>
<sequence length="91" mass="9462">MSSAITRAAVPLEHRTGNRQLPIATAEDKSRERRIELEHNTIQCPSPDLAVATQVTAVHPSGTATSGPGAGSVAATGTDSTTTADQKRGQR</sequence>
<reference evidence="2 3" key="1">
    <citation type="submission" date="2013-10" db="EMBL/GenBank/DDBJ databases">
        <title>Genome sequence of Mycobacterium kansasii.</title>
        <authorList>
            <consortium name="McGill University Mycobacterium genome consortium"/>
            <person name="Veyrier F.J."/>
            <person name="Behr M.A."/>
        </authorList>
    </citation>
    <scope>NUCLEOTIDE SEQUENCE [LARGE SCALE GENOMIC DNA]</scope>
    <source>
        <strain evidence="2 3">ATCC 12478</strain>
    </source>
</reference>
<feature type="region of interest" description="Disordered" evidence="1">
    <location>
        <begin position="1"/>
        <end position="30"/>
    </location>
</feature>
<evidence type="ECO:0000256" key="1">
    <source>
        <dbReference type="SAM" id="MobiDB-lite"/>
    </source>
</evidence>
<accession>U5WY66</accession>
<proteinExistence type="predicted"/>
<protein>
    <submittedName>
        <fullName evidence="2">Uncharacterized protein</fullName>
    </submittedName>
</protein>
<dbReference type="AlphaFoldDB" id="U5WY66"/>
<organism evidence="2 3">
    <name type="scientific">Mycobacterium kansasii ATCC 12478</name>
    <dbReference type="NCBI Taxonomy" id="557599"/>
    <lineage>
        <taxon>Bacteria</taxon>
        <taxon>Bacillati</taxon>
        <taxon>Actinomycetota</taxon>
        <taxon>Actinomycetes</taxon>
        <taxon>Mycobacteriales</taxon>
        <taxon>Mycobacteriaceae</taxon>
        <taxon>Mycobacterium</taxon>
    </lineage>
</organism>
<name>U5WY66_MYCKA</name>
<dbReference type="EMBL" id="CP006835">
    <property type="protein sequence ID" value="AGZ53902.1"/>
    <property type="molecule type" value="Genomic_DNA"/>
</dbReference>
<feature type="region of interest" description="Disordered" evidence="1">
    <location>
        <begin position="59"/>
        <end position="91"/>
    </location>
</feature>
<dbReference type="Proteomes" id="UP000017786">
    <property type="component" value="Chromosome"/>
</dbReference>
<evidence type="ECO:0000313" key="2">
    <source>
        <dbReference type="EMBL" id="AGZ53902.1"/>
    </source>
</evidence>
<feature type="compositionally biased region" description="Low complexity" evidence="1">
    <location>
        <begin position="60"/>
        <end position="84"/>
    </location>
</feature>